<evidence type="ECO:0000256" key="6">
    <source>
        <dbReference type="ARBA" id="ARBA00022989"/>
    </source>
</evidence>
<dbReference type="InterPro" id="IPR051050">
    <property type="entry name" value="Lipid_II_flippase_MurJ/MviN"/>
</dbReference>
<keyword evidence="7 8" id="KW-0472">Membrane</keyword>
<dbReference type="PANTHER" id="PTHR47019">
    <property type="entry name" value="LIPID II FLIPPASE MURJ"/>
    <property type="match status" value="1"/>
</dbReference>
<dbReference type="Proteomes" id="UP000700908">
    <property type="component" value="Unassembled WGS sequence"/>
</dbReference>
<evidence type="ECO:0000256" key="4">
    <source>
        <dbReference type="ARBA" id="ARBA00022960"/>
    </source>
</evidence>
<gene>
    <name evidence="9" type="ORF">K6V98_01660</name>
</gene>
<keyword evidence="2" id="KW-1003">Cell membrane</keyword>
<dbReference type="PRINTS" id="PR01806">
    <property type="entry name" value="VIRFACTRMVIN"/>
</dbReference>
<dbReference type="EMBL" id="JAIMFO010000004">
    <property type="protein sequence ID" value="MBY4797070.1"/>
    <property type="molecule type" value="Genomic_DNA"/>
</dbReference>
<accession>A0ABS7MI89</accession>
<feature type="transmembrane region" description="Helical" evidence="8">
    <location>
        <begin position="148"/>
        <end position="169"/>
    </location>
</feature>
<keyword evidence="10" id="KW-1185">Reference proteome</keyword>
<evidence type="ECO:0000256" key="8">
    <source>
        <dbReference type="SAM" id="Phobius"/>
    </source>
</evidence>
<comment type="caution">
    <text evidence="9">The sequence shown here is derived from an EMBL/GenBank/DDBJ whole genome shotgun (WGS) entry which is preliminary data.</text>
</comment>
<dbReference type="Pfam" id="PF03023">
    <property type="entry name" value="MurJ"/>
    <property type="match status" value="1"/>
</dbReference>
<protein>
    <submittedName>
        <fullName evidence="9">Murein biosynthesis integral membrane protein MurJ</fullName>
    </submittedName>
</protein>
<keyword evidence="3 8" id="KW-0812">Transmembrane</keyword>
<keyword evidence="6 8" id="KW-1133">Transmembrane helix</keyword>
<evidence type="ECO:0000256" key="5">
    <source>
        <dbReference type="ARBA" id="ARBA00022984"/>
    </source>
</evidence>
<evidence type="ECO:0000256" key="2">
    <source>
        <dbReference type="ARBA" id="ARBA00022475"/>
    </source>
</evidence>
<evidence type="ECO:0000313" key="10">
    <source>
        <dbReference type="Proteomes" id="UP000700908"/>
    </source>
</evidence>
<keyword evidence="5" id="KW-0573">Peptidoglycan synthesis</keyword>
<feature type="transmembrane region" description="Helical" evidence="8">
    <location>
        <begin position="337"/>
        <end position="360"/>
    </location>
</feature>
<feature type="transmembrane region" description="Helical" evidence="8">
    <location>
        <begin position="181"/>
        <end position="202"/>
    </location>
</feature>
<feature type="transmembrane region" description="Helical" evidence="8">
    <location>
        <begin position="67"/>
        <end position="86"/>
    </location>
</feature>
<feature type="transmembrane region" description="Helical" evidence="8">
    <location>
        <begin position="430"/>
        <end position="451"/>
    </location>
</feature>
<feature type="transmembrane region" description="Helical" evidence="8">
    <location>
        <begin position="107"/>
        <end position="128"/>
    </location>
</feature>
<evidence type="ECO:0000256" key="7">
    <source>
        <dbReference type="ARBA" id="ARBA00023136"/>
    </source>
</evidence>
<feature type="transmembrane region" description="Helical" evidence="8">
    <location>
        <begin position="208"/>
        <end position="231"/>
    </location>
</feature>
<dbReference type="PANTHER" id="PTHR47019:SF1">
    <property type="entry name" value="LIPID II FLIPPASE MURJ"/>
    <property type="match status" value="1"/>
</dbReference>
<evidence type="ECO:0000256" key="3">
    <source>
        <dbReference type="ARBA" id="ARBA00022692"/>
    </source>
</evidence>
<feature type="transmembrane region" description="Helical" evidence="8">
    <location>
        <begin position="404"/>
        <end position="424"/>
    </location>
</feature>
<organism evidence="9 10">
    <name type="scientific">Collinsella ureilytica</name>
    <dbReference type="NCBI Taxonomy" id="2869515"/>
    <lineage>
        <taxon>Bacteria</taxon>
        <taxon>Bacillati</taxon>
        <taxon>Actinomycetota</taxon>
        <taxon>Coriobacteriia</taxon>
        <taxon>Coriobacteriales</taxon>
        <taxon>Coriobacteriaceae</taxon>
        <taxon>Collinsella</taxon>
    </lineage>
</organism>
<proteinExistence type="predicted"/>
<evidence type="ECO:0000256" key="1">
    <source>
        <dbReference type="ARBA" id="ARBA00004651"/>
    </source>
</evidence>
<comment type="subcellular location">
    <subcellularLocation>
        <location evidence="1">Cell membrane</location>
        <topology evidence="1">Multi-pass membrane protein</topology>
    </subcellularLocation>
</comment>
<keyword evidence="4" id="KW-0133">Cell shape</keyword>
<feature type="transmembrane region" description="Helical" evidence="8">
    <location>
        <begin position="293"/>
        <end position="316"/>
    </location>
</feature>
<name>A0ABS7MI89_9ACTN</name>
<feature type="transmembrane region" description="Helical" evidence="8">
    <location>
        <begin position="252"/>
        <end position="273"/>
    </location>
</feature>
<feature type="transmembrane region" description="Helical" evidence="8">
    <location>
        <begin position="372"/>
        <end position="392"/>
    </location>
</feature>
<sequence length="548" mass="59377">MTGEIREEIAAEPESAVERADRSSSLVSILVIISRVTGFLRISAQAWAIGLTMLASVYTLSDQMPNVMYELVIGGMLITSFLPVYIRVRERAGSEGAARYASNLLSFVFLAMLILTVLSFIFAAPIIWTQSAGASESFDFDLAVWLFRWFAVEIILYALSSIFSGVLNAERDYLWSNAAPIFNNLITISSFIIFGVVTRLGMMSEAQAIIILAIGNPLGVFVQAFIQLPALRRHGVKIRPYIDFKDPALKDTFSIGLPTLVVTLVAYPTTAVMSSSILQVNAAGSAIWYYARVWYALPFSIFAIPISITMFTELSIHHAKGEQGAFISGIAHGASKTLFTLIPFSLYFLVFSPALIAVIASNSFSPDEIAITSGYLAVMGLTLPFYGLSSYLQKVCSAMMSMRFYALATCVAAVVQIIICIHLTPVFGMYLVPLSSVVYYVIIDIVTLIRLRMTLGALGLRSVMVSCIRSLGFGVAGALVGWLITQGVTLVTGPATSVISGVLHAAPAGIASLLVTFGLSYALGLSDAPFFDALFSRFSRRVSRRARA</sequence>
<dbReference type="InterPro" id="IPR004268">
    <property type="entry name" value="MurJ"/>
</dbReference>
<evidence type="ECO:0000313" key="9">
    <source>
        <dbReference type="EMBL" id="MBY4797070.1"/>
    </source>
</evidence>
<feature type="transmembrane region" description="Helical" evidence="8">
    <location>
        <begin position="463"/>
        <end position="485"/>
    </location>
</feature>
<reference evidence="9 10" key="1">
    <citation type="submission" date="2021-08" db="EMBL/GenBank/DDBJ databases">
        <title>Collinsella faecalis sp. nov. isolated from swine faeces.</title>
        <authorList>
            <person name="Oh B.S."/>
            <person name="Lee J.H."/>
        </authorList>
    </citation>
    <scope>NUCLEOTIDE SEQUENCE [LARGE SCALE GENOMIC DNA]</scope>
    <source>
        <strain evidence="9 10">AGMB00827</strain>
    </source>
</reference>
<feature type="transmembrane region" description="Helical" evidence="8">
    <location>
        <begin position="505"/>
        <end position="535"/>
    </location>
</feature>